<evidence type="ECO:0000256" key="1">
    <source>
        <dbReference type="SAM" id="SignalP"/>
    </source>
</evidence>
<protein>
    <recommendedName>
        <fullName evidence="2">DUF4440 domain-containing protein</fullName>
    </recommendedName>
</protein>
<dbReference type="SUPFAM" id="SSF54427">
    <property type="entry name" value="NTF2-like"/>
    <property type="match status" value="1"/>
</dbReference>
<dbReference type="Gene3D" id="3.10.450.50">
    <property type="match status" value="1"/>
</dbReference>
<dbReference type="InterPro" id="IPR032710">
    <property type="entry name" value="NTF2-like_dom_sf"/>
</dbReference>
<keyword evidence="1" id="KW-0732">Signal</keyword>
<dbReference type="Pfam" id="PF14534">
    <property type="entry name" value="DUF4440"/>
    <property type="match status" value="1"/>
</dbReference>
<evidence type="ECO:0000313" key="4">
    <source>
        <dbReference type="Proteomes" id="UP000092498"/>
    </source>
</evidence>
<dbReference type="Proteomes" id="UP000092498">
    <property type="component" value="Chromosome"/>
</dbReference>
<accession>A0A1B1AI13</accession>
<dbReference type="KEGG" id="cbot:ATE48_09870"/>
<name>A0A1B1AI13_9PROT</name>
<feature type="chain" id="PRO_5008518848" description="DUF4440 domain-containing protein" evidence="1">
    <location>
        <begin position="26"/>
        <end position="156"/>
    </location>
</feature>
<feature type="signal peptide" evidence="1">
    <location>
        <begin position="1"/>
        <end position="25"/>
    </location>
</feature>
<keyword evidence="4" id="KW-1185">Reference proteome</keyword>
<dbReference type="AlphaFoldDB" id="A0A1B1AI13"/>
<reference evidence="3 4" key="1">
    <citation type="submission" date="2015-11" db="EMBL/GenBank/DDBJ databases">
        <title>Whole-Genome Sequence of Candidatus Oderbacter manganicum from the National Park Lower Oder Valley, Germany.</title>
        <authorList>
            <person name="Braun B."/>
            <person name="Liere K."/>
            <person name="Szewzyk U."/>
        </authorList>
    </citation>
    <scope>NUCLEOTIDE SEQUENCE [LARGE SCALE GENOMIC DNA]</scope>
    <source>
        <strain evidence="3 4">OTSz_A_272</strain>
    </source>
</reference>
<dbReference type="RefSeq" id="WP_066770813.1">
    <property type="nucleotide sequence ID" value="NZ_CP013244.1"/>
</dbReference>
<proteinExistence type="predicted"/>
<dbReference type="InterPro" id="IPR027843">
    <property type="entry name" value="DUF4440"/>
</dbReference>
<dbReference type="InParanoid" id="A0A1B1AI13"/>
<sequence>MSMIFVARGMAVALGALFMSGIAHATPEQDRAAVAALDTEYQAAVERNDAEAMARILHPEMILVVGRGQVFTREDLLRSAREEEFFYEHQVEEEGTQTVRLYGDDTAIVTALLWLKGTGPQGPFDRRLWFSDTYVRTPEGWRYAFGQASINLPPPS</sequence>
<dbReference type="EMBL" id="CP013244">
    <property type="protein sequence ID" value="ANP46204.1"/>
    <property type="molecule type" value="Genomic_DNA"/>
</dbReference>
<feature type="domain" description="DUF4440" evidence="2">
    <location>
        <begin position="34"/>
        <end position="142"/>
    </location>
</feature>
<evidence type="ECO:0000313" key="3">
    <source>
        <dbReference type="EMBL" id="ANP46204.1"/>
    </source>
</evidence>
<dbReference type="OrthoDB" id="2860904at2"/>
<organism evidence="3 4">
    <name type="scientific">Candidatus Viadribacter manganicus</name>
    <dbReference type="NCBI Taxonomy" id="1759059"/>
    <lineage>
        <taxon>Bacteria</taxon>
        <taxon>Pseudomonadati</taxon>
        <taxon>Pseudomonadota</taxon>
        <taxon>Alphaproteobacteria</taxon>
        <taxon>Hyphomonadales</taxon>
        <taxon>Hyphomonadaceae</taxon>
        <taxon>Candidatus Viadribacter</taxon>
    </lineage>
</organism>
<gene>
    <name evidence="3" type="ORF">ATE48_09870</name>
</gene>
<evidence type="ECO:0000259" key="2">
    <source>
        <dbReference type="Pfam" id="PF14534"/>
    </source>
</evidence>